<name>A0A432XUV4_9GAMM</name>
<reference evidence="2" key="1">
    <citation type="journal article" date="2018" name="Front. Microbiol.">
        <title>Genome-Based Analysis Reveals the Taxonomy and Diversity of the Family Idiomarinaceae.</title>
        <authorList>
            <person name="Liu Y."/>
            <person name="Lai Q."/>
            <person name="Shao Z."/>
        </authorList>
    </citation>
    <scope>NUCLEOTIDE SEQUENCE [LARGE SCALE GENOMIC DNA]</scope>
    <source>
        <strain evidence="2">PO-M2</strain>
    </source>
</reference>
<dbReference type="AlphaFoldDB" id="A0A432XUV4"/>
<dbReference type="EMBL" id="PIPX01000003">
    <property type="protein sequence ID" value="RUO52371.1"/>
    <property type="molecule type" value="Genomic_DNA"/>
</dbReference>
<organism evidence="1 2">
    <name type="scientific">Pseudidiomarina homiensis</name>
    <dbReference type="NCBI Taxonomy" id="364198"/>
    <lineage>
        <taxon>Bacteria</taxon>
        <taxon>Pseudomonadati</taxon>
        <taxon>Pseudomonadota</taxon>
        <taxon>Gammaproteobacteria</taxon>
        <taxon>Alteromonadales</taxon>
        <taxon>Idiomarinaceae</taxon>
        <taxon>Pseudidiomarina</taxon>
    </lineage>
</organism>
<evidence type="ECO:0000313" key="1">
    <source>
        <dbReference type="EMBL" id="RUO52371.1"/>
    </source>
</evidence>
<comment type="caution">
    <text evidence="1">The sequence shown here is derived from an EMBL/GenBank/DDBJ whole genome shotgun (WGS) entry which is preliminary data.</text>
</comment>
<sequence length="78" mass="8922">MTESKKEAILEQFKHFPKLLICLDVCSRSGSVIFGENPPELSMSLLAELRAEGKIERKFREVHGIHWCEVTPKSGRRP</sequence>
<evidence type="ECO:0000313" key="2">
    <source>
        <dbReference type="Proteomes" id="UP000287649"/>
    </source>
</evidence>
<dbReference type="Proteomes" id="UP000287649">
    <property type="component" value="Unassembled WGS sequence"/>
</dbReference>
<proteinExistence type="predicted"/>
<gene>
    <name evidence="1" type="ORF">CWI70_11640</name>
</gene>
<protein>
    <submittedName>
        <fullName evidence="1">Uncharacterized protein</fullName>
    </submittedName>
</protein>
<keyword evidence="2" id="KW-1185">Reference proteome</keyword>
<accession>A0A432XUV4</accession>